<organism evidence="2 3">
    <name type="scientific">Trichinella britovi</name>
    <name type="common">Parasitic roundworm</name>
    <dbReference type="NCBI Taxonomy" id="45882"/>
    <lineage>
        <taxon>Eukaryota</taxon>
        <taxon>Metazoa</taxon>
        <taxon>Ecdysozoa</taxon>
        <taxon>Nematoda</taxon>
        <taxon>Enoplea</taxon>
        <taxon>Dorylaimia</taxon>
        <taxon>Trichinellida</taxon>
        <taxon>Trichinellidae</taxon>
        <taxon>Trichinella</taxon>
    </lineage>
</organism>
<keyword evidence="1" id="KW-1133">Transmembrane helix</keyword>
<dbReference type="AlphaFoldDB" id="A0A0V1AN68"/>
<sequence length="35" mass="4110">MKKYLNRVLFWLILDIINIFYSITKLPSTHGADGK</sequence>
<keyword evidence="3" id="KW-1185">Reference proteome</keyword>
<dbReference type="EMBL" id="JYDI01001889">
    <property type="protein sequence ID" value="KRY26255.1"/>
    <property type="molecule type" value="Genomic_DNA"/>
</dbReference>
<feature type="transmembrane region" description="Helical" evidence="1">
    <location>
        <begin position="7"/>
        <end position="24"/>
    </location>
</feature>
<keyword evidence="1" id="KW-0812">Transmembrane</keyword>
<comment type="caution">
    <text evidence="2">The sequence shown here is derived from an EMBL/GenBank/DDBJ whole genome shotgun (WGS) entry which is preliminary data.</text>
</comment>
<accession>A0A0V1AN68</accession>
<gene>
    <name evidence="2" type="ORF">T03_4287</name>
</gene>
<proteinExistence type="predicted"/>
<evidence type="ECO:0000256" key="1">
    <source>
        <dbReference type="SAM" id="Phobius"/>
    </source>
</evidence>
<reference evidence="2 3" key="1">
    <citation type="submission" date="2015-01" db="EMBL/GenBank/DDBJ databases">
        <title>Evolution of Trichinella species and genotypes.</title>
        <authorList>
            <person name="Korhonen P.K."/>
            <person name="Edoardo P."/>
            <person name="Giuseppe L.R."/>
            <person name="Gasser R.B."/>
        </authorList>
    </citation>
    <scope>NUCLEOTIDE SEQUENCE [LARGE SCALE GENOMIC DNA]</scope>
    <source>
        <strain evidence="2">ISS120</strain>
    </source>
</reference>
<name>A0A0V1AN68_TRIBR</name>
<evidence type="ECO:0000313" key="3">
    <source>
        <dbReference type="Proteomes" id="UP000054653"/>
    </source>
</evidence>
<protein>
    <submittedName>
        <fullName evidence="2">Uncharacterized protein</fullName>
    </submittedName>
</protein>
<dbReference type="Proteomes" id="UP000054653">
    <property type="component" value="Unassembled WGS sequence"/>
</dbReference>
<evidence type="ECO:0000313" key="2">
    <source>
        <dbReference type="EMBL" id="KRY26255.1"/>
    </source>
</evidence>
<keyword evidence="1" id="KW-0472">Membrane</keyword>